<evidence type="ECO:0000313" key="3">
    <source>
        <dbReference type="Proteomes" id="UP001175227"/>
    </source>
</evidence>
<proteinExistence type="predicted"/>
<keyword evidence="3" id="KW-1185">Reference proteome</keyword>
<dbReference type="EMBL" id="JAUEPR010000051">
    <property type="protein sequence ID" value="KAK0471394.1"/>
    <property type="molecule type" value="Genomic_DNA"/>
</dbReference>
<gene>
    <name evidence="2" type="ORF">IW261DRAFT_1405869</name>
</gene>
<dbReference type="InterPro" id="IPR024983">
    <property type="entry name" value="CHAT_dom"/>
</dbReference>
<name>A0AA39NTP3_9AGAR</name>
<evidence type="ECO:0000259" key="1">
    <source>
        <dbReference type="Pfam" id="PF12770"/>
    </source>
</evidence>
<dbReference type="Proteomes" id="UP001175227">
    <property type="component" value="Unassembled WGS sequence"/>
</dbReference>
<dbReference type="AlphaFoldDB" id="A0AA39NTP3"/>
<evidence type="ECO:0000313" key="2">
    <source>
        <dbReference type="EMBL" id="KAK0471394.1"/>
    </source>
</evidence>
<reference evidence="2" key="1">
    <citation type="submission" date="2023-06" db="EMBL/GenBank/DDBJ databases">
        <authorList>
            <consortium name="Lawrence Berkeley National Laboratory"/>
            <person name="Ahrendt S."/>
            <person name="Sahu N."/>
            <person name="Indic B."/>
            <person name="Wong-Bajracharya J."/>
            <person name="Merenyi Z."/>
            <person name="Ke H.-M."/>
            <person name="Monk M."/>
            <person name="Kocsube S."/>
            <person name="Drula E."/>
            <person name="Lipzen A."/>
            <person name="Balint B."/>
            <person name="Henrissat B."/>
            <person name="Andreopoulos B."/>
            <person name="Martin F.M."/>
            <person name="Harder C.B."/>
            <person name="Rigling D."/>
            <person name="Ford K.L."/>
            <person name="Foster G.D."/>
            <person name="Pangilinan J."/>
            <person name="Papanicolaou A."/>
            <person name="Barry K."/>
            <person name="LaButti K."/>
            <person name="Viragh M."/>
            <person name="Koriabine M."/>
            <person name="Yan M."/>
            <person name="Riley R."/>
            <person name="Champramary S."/>
            <person name="Plett K.L."/>
            <person name="Tsai I.J."/>
            <person name="Slot J."/>
            <person name="Sipos G."/>
            <person name="Plett J."/>
            <person name="Nagy L.G."/>
            <person name="Grigoriev I.V."/>
        </authorList>
    </citation>
    <scope>NUCLEOTIDE SEQUENCE</scope>
    <source>
        <strain evidence="2">ICMP 16352</strain>
    </source>
</reference>
<feature type="domain" description="CHAT" evidence="1">
    <location>
        <begin position="353"/>
        <end position="628"/>
    </location>
</feature>
<protein>
    <submittedName>
        <fullName evidence="2">CHAT domain-containing protein</fullName>
    </submittedName>
</protein>
<sequence>MSQRNSIADSVFQDREMLKHCPSDHPERIPHLHNLSVALKTRFEQDGRTEDLEESVCLAEEAEEVAIAIDHPYLLWFHHCVALSDPSVPIADKLSAYPNASAEERFGVALALANLARIYYSSLVLRAYKLAMMLVERVLNVRFTSESQHCFLSRPDVRQLPSHAASWAIQHGALDTAIEILEHGRGQIWAKIRDYTYPLGELPAISEELTDTFREVCVQLMLLSITTRNSYDVADFETTRIEYRRLKWEQWADTLEKIRQLDGCQDFLRIKPFSTLQTAASGGPIVFINVNSHRSDAIILRSEGVPSLVPLSPHLPQTLCRIVETLEGVKRNARESRPWTGGRDGTSSALIRSLRVLWKDICQPVVRHLLASGIAEQSRVWWCPTGALLSLPIHSAGPYNEGEKNLIDIFVSSYTPTLSALVNARARSHDLSWKGVELLAFGQSNTLPQVRLEFEQLRNMFAGAATLLDDHESNADVLLTGASTKPWLHFACHGFLNVENPLQSYFTLHSGCLSVEKILAGATAAHGELAFLAACHSGTGESEQAPDEMISLAAVIQAIGFRCVVATLWTMADADGPVLAREFYGYLLQHGIAHADFRESAMALHTAIKSMRDRGVPIERWSTFIHIGI</sequence>
<organism evidence="2 3">
    <name type="scientific">Armillaria novae-zelandiae</name>
    <dbReference type="NCBI Taxonomy" id="153914"/>
    <lineage>
        <taxon>Eukaryota</taxon>
        <taxon>Fungi</taxon>
        <taxon>Dikarya</taxon>
        <taxon>Basidiomycota</taxon>
        <taxon>Agaricomycotina</taxon>
        <taxon>Agaricomycetes</taxon>
        <taxon>Agaricomycetidae</taxon>
        <taxon>Agaricales</taxon>
        <taxon>Marasmiineae</taxon>
        <taxon>Physalacriaceae</taxon>
        <taxon>Armillaria</taxon>
    </lineage>
</organism>
<dbReference type="Pfam" id="PF12770">
    <property type="entry name" value="CHAT"/>
    <property type="match status" value="1"/>
</dbReference>
<comment type="caution">
    <text evidence="2">The sequence shown here is derived from an EMBL/GenBank/DDBJ whole genome shotgun (WGS) entry which is preliminary data.</text>
</comment>
<accession>A0AA39NTP3</accession>